<dbReference type="GO" id="GO:0046983">
    <property type="term" value="F:protein dimerization activity"/>
    <property type="evidence" value="ECO:0007669"/>
    <property type="project" value="InterPro"/>
</dbReference>
<dbReference type="EMBL" id="PNBA02000002">
    <property type="protein sequence ID" value="KAG6434936.1"/>
    <property type="molecule type" value="Genomic_DNA"/>
</dbReference>
<reference evidence="4" key="1">
    <citation type="submission" date="2018-01" db="EMBL/GenBank/DDBJ databases">
        <authorList>
            <person name="Mao J.F."/>
        </authorList>
    </citation>
    <scope>NUCLEOTIDE SEQUENCE</scope>
    <source>
        <strain evidence="4">Huo1</strain>
        <tissue evidence="4">Leaf</tissue>
    </source>
</reference>
<dbReference type="InterPro" id="IPR012337">
    <property type="entry name" value="RNaseH-like_sf"/>
</dbReference>
<keyword evidence="5" id="KW-1185">Reference proteome</keyword>
<accession>A0A8X9ABV5</accession>
<feature type="domain" description="JmjC" evidence="3">
    <location>
        <begin position="988"/>
        <end position="1137"/>
    </location>
</feature>
<name>A0A8X9ABV5_SALSN</name>
<dbReference type="PANTHER" id="PTHR45749:SF24">
    <property type="entry name" value="TTF-TYPE DOMAIN-CONTAINING PROTEIN"/>
    <property type="match status" value="1"/>
</dbReference>
<evidence type="ECO:0000256" key="2">
    <source>
        <dbReference type="SAM" id="MobiDB-lite"/>
    </source>
</evidence>
<gene>
    <name evidence="4" type="ORF">SASPL_106581</name>
</gene>
<sequence length="1325" mass="151470">MDRFFSNRTSTGTSRNPDELALIVVEEQANPNLEDEVPMQDNDDNYVSDHDQPATEPASSHEQFVYTTDIYDPRNWNSLDNKARDILVEKGPIREENIVFPKDGNARHFSYAHYFRKMKNGEVRDRKWLVYSKHVDKMFCFCCMIFNSRSCKSYLAHDGFGDWKHIIDRLKDHETSVEHITNMNTWNELRARMGKDETIDKEIQKEIKREQERIRQVLLRLVAIVKFLGKRSLAFRGSNEQLYNDQNGNFYACVEMIAEFDPGMQDHLRRIQNKETRYHYLSHNIQDELIYLMTSSITDSIIKVVKDAKYFSIILDCTPDVSHQEQMTLLVRCVEMCDDKIKIQEYFLGFMKVDDTSGLGLFKVLVDSIKLFGFDIDDIRGQGYDNGSNMKGKHQGVQRRLLDINPRALYMPCACHSLNLTLCDMAKSCAKAASFFGIVQRIYILFSGSTKRWNVLLDHILGLTVKSLSNTRWESRIKSVQAIRYQAPQLRSALSQLQQASDIELSDKTDANNLLKALGSFEFILGMVIWYDILFAVNTVSKRLQSPSMCIDTTLQQIEDTRNYFNNYKNEGFASSMTIAKSIASEMGVEPSFSVKRKAQRKKHFDEIDTNEEILQAEKAFEVNYFLVVVDMANTSLKSRFEELQTFKSIFGFLLSSTTLKSLNDTELEDCCTKFAKTFSSHDTSDVEVNDLISELKVLKLSLPERPMSSMDIFEYVRKMDSYPNISIAYRILFTVPVTVASAERSFSKLKLLKNYLRSTMSQQQLNGLATLCIEKKLLDEVDSNTIINDFASRNDAYSQDPRGLYVRHGDMAPVGMPPTTICHFTQPNLPQHQYSCNSVFSGCAKEWKAFSRWNVSNGGLDYLQDLVGSSIVEAMLSRSAPVFYGDIRAHERVPLPFSTFVGYCKDLLQCEDDGEDPISQLRKHEPTEVATQQGDFATGEECPKQIYLAQPSISNVGTYLDKLGHFDIPANDVIQVSIVNTENEEKSQLECLKDDIEMPAFLENKILASINLWMNNAKSRSSTHYDPHHNLLCIISGCKQVVLWPPSACPFLYPLPVYGESSNHSAIPLENINFSLYPRAKSIAEYSRKVTLHAGDALFIPEGWFHQVDSEDLTIAVNFWWQSDMMSGMPEHMDAYYLRRILKRLTDKEMVTCKESCRESRDMFSITDSNCWSFSALDLDRMLSMPSTSKVNHMISASGQSSNENADLNLNHQEVGGEEKLEPGFSLRELEPHELRSLHELISLVHEQINCQPADNIAADQSACREEVVKKLDKANLHNLEDDPIANTVWNLEPHVFQIVFLTMAVSFYSNSNRTFPPSRDITN</sequence>
<dbReference type="SUPFAM" id="SSF51197">
    <property type="entry name" value="Clavaminate synthase-like"/>
    <property type="match status" value="1"/>
</dbReference>
<evidence type="ECO:0000259" key="3">
    <source>
        <dbReference type="PROSITE" id="PS51184"/>
    </source>
</evidence>
<dbReference type="Proteomes" id="UP000298416">
    <property type="component" value="Unassembled WGS sequence"/>
</dbReference>
<dbReference type="SMART" id="SM00558">
    <property type="entry name" value="JmjC"/>
    <property type="match status" value="1"/>
</dbReference>
<dbReference type="InterPro" id="IPR003347">
    <property type="entry name" value="JmjC_dom"/>
</dbReference>
<dbReference type="InterPro" id="IPR025398">
    <property type="entry name" value="DUF4371"/>
</dbReference>
<comment type="caution">
    <text evidence="4">The sequence shown here is derived from an EMBL/GenBank/DDBJ whole genome shotgun (WGS) entry which is preliminary data.</text>
</comment>
<reference evidence="4" key="2">
    <citation type="submission" date="2020-08" db="EMBL/GenBank/DDBJ databases">
        <title>Plant Genome Project.</title>
        <authorList>
            <person name="Zhang R.-G."/>
        </authorList>
    </citation>
    <scope>NUCLEOTIDE SEQUENCE</scope>
    <source>
        <strain evidence="4">Huo1</strain>
        <tissue evidence="4">Leaf</tissue>
    </source>
</reference>
<dbReference type="PROSITE" id="PS51184">
    <property type="entry name" value="JMJC"/>
    <property type="match status" value="1"/>
</dbReference>
<feature type="compositionally biased region" description="Acidic residues" evidence="2">
    <location>
        <begin position="33"/>
        <end position="46"/>
    </location>
</feature>
<dbReference type="Pfam" id="PF13621">
    <property type="entry name" value="Cupin_8"/>
    <property type="match status" value="1"/>
</dbReference>
<dbReference type="Pfam" id="PF14291">
    <property type="entry name" value="DUF4371"/>
    <property type="match status" value="1"/>
</dbReference>
<protein>
    <recommendedName>
        <fullName evidence="3">JmjC domain-containing protein</fullName>
    </recommendedName>
</protein>
<comment type="similarity">
    <text evidence="1">Belongs to the JARID1 histone demethylase family.</text>
</comment>
<dbReference type="Gene3D" id="2.60.120.650">
    <property type="entry name" value="Cupin"/>
    <property type="match status" value="1"/>
</dbReference>
<evidence type="ECO:0000313" key="4">
    <source>
        <dbReference type="EMBL" id="KAG6434936.1"/>
    </source>
</evidence>
<dbReference type="PANTHER" id="PTHR45749">
    <property type="match status" value="1"/>
</dbReference>
<dbReference type="InterPro" id="IPR006580">
    <property type="entry name" value="Znf_TTF"/>
</dbReference>
<evidence type="ECO:0000256" key="1">
    <source>
        <dbReference type="ARBA" id="ARBA00006801"/>
    </source>
</evidence>
<dbReference type="InterPro" id="IPR041667">
    <property type="entry name" value="Cupin_8"/>
</dbReference>
<proteinExistence type="inferred from homology"/>
<dbReference type="SUPFAM" id="SSF53098">
    <property type="entry name" value="Ribonuclease H-like"/>
    <property type="match status" value="1"/>
</dbReference>
<dbReference type="InterPro" id="IPR008906">
    <property type="entry name" value="HATC_C_dom"/>
</dbReference>
<dbReference type="Pfam" id="PF05699">
    <property type="entry name" value="Dimer_Tnp_hAT"/>
    <property type="match status" value="1"/>
</dbReference>
<evidence type="ECO:0000313" key="5">
    <source>
        <dbReference type="Proteomes" id="UP000298416"/>
    </source>
</evidence>
<dbReference type="SMART" id="SM00597">
    <property type="entry name" value="ZnF_TTF"/>
    <property type="match status" value="1"/>
</dbReference>
<organism evidence="4">
    <name type="scientific">Salvia splendens</name>
    <name type="common">Scarlet sage</name>
    <dbReference type="NCBI Taxonomy" id="180675"/>
    <lineage>
        <taxon>Eukaryota</taxon>
        <taxon>Viridiplantae</taxon>
        <taxon>Streptophyta</taxon>
        <taxon>Embryophyta</taxon>
        <taxon>Tracheophyta</taxon>
        <taxon>Spermatophyta</taxon>
        <taxon>Magnoliopsida</taxon>
        <taxon>eudicotyledons</taxon>
        <taxon>Gunneridae</taxon>
        <taxon>Pentapetalae</taxon>
        <taxon>asterids</taxon>
        <taxon>lamiids</taxon>
        <taxon>Lamiales</taxon>
        <taxon>Lamiaceae</taxon>
        <taxon>Nepetoideae</taxon>
        <taxon>Mentheae</taxon>
        <taxon>Salviinae</taxon>
        <taxon>Salvia</taxon>
        <taxon>Salvia subgen. Calosphace</taxon>
        <taxon>core Calosphace</taxon>
    </lineage>
</organism>
<feature type="region of interest" description="Disordered" evidence="2">
    <location>
        <begin position="30"/>
        <end position="62"/>
    </location>
</feature>